<evidence type="ECO:0000313" key="2">
    <source>
        <dbReference type="Proteomes" id="UP000562027"/>
    </source>
</evidence>
<keyword evidence="2" id="KW-1185">Reference proteome</keyword>
<accession>A0A840L921</accession>
<organism evidence="1 2">
    <name type="scientific">Roseateles oligotrophus</name>
    <dbReference type="NCBI Taxonomy" id="1769250"/>
    <lineage>
        <taxon>Bacteria</taxon>
        <taxon>Pseudomonadati</taxon>
        <taxon>Pseudomonadota</taxon>
        <taxon>Betaproteobacteria</taxon>
        <taxon>Burkholderiales</taxon>
        <taxon>Sphaerotilaceae</taxon>
        <taxon>Roseateles</taxon>
    </lineage>
</organism>
<name>A0A840L921_9BURK</name>
<comment type="caution">
    <text evidence="1">The sequence shown here is derived from an EMBL/GenBank/DDBJ whole genome shotgun (WGS) entry which is preliminary data.</text>
</comment>
<dbReference type="Proteomes" id="UP000562027">
    <property type="component" value="Unassembled WGS sequence"/>
</dbReference>
<proteinExistence type="predicted"/>
<reference evidence="1 2" key="1">
    <citation type="submission" date="2020-08" db="EMBL/GenBank/DDBJ databases">
        <title>Functional genomics of gut bacteria from endangered species of beetles.</title>
        <authorList>
            <person name="Carlos-Shanley C."/>
        </authorList>
    </citation>
    <scope>NUCLEOTIDE SEQUENCE [LARGE SCALE GENOMIC DNA]</scope>
    <source>
        <strain evidence="1 2">S00239</strain>
    </source>
</reference>
<gene>
    <name evidence="1" type="ORF">HNP55_001774</name>
</gene>
<sequence length="116" mass="12783">MTTTQNDTALSISVDVLEEGGKTTVVCSPEVLAVSDRNSLIVFNLLNPDYEFPASGAIVFAQGAGEFPNSWYLDPAYVAVRDRRLTTGEYAYTATVQHRQTKEQHSVDPVIKNMNE</sequence>
<dbReference type="AlphaFoldDB" id="A0A840L921"/>
<dbReference type="RefSeq" id="WP_184298340.1">
    <property type="nucleotide sequence ID" value="NZ_JACHLP010000003.1"/>
</dbReference>
<evidence type="ECO:0000313" key="1">
    <source>
        <dbReference type="EMBL" id="MBB4843255.1"/>
    </source>
</evidence>
<protein>
    <submittedName>
        <fullName evidence="1">Uncharacterized protein</fullName>
    </submittedName>
</protein>
<dbReference type="EMBL" id="JACHLP010000003">
    <property type="protein sequence ID" value="MBB4843255.1"/>
    <property type="molecule type" value="Genomic_DNA"/>
</dbReference>